<evidence type="ECO:0000313" key="3">
    <source>
        <dbReference type="Proteomes" id="UP000683925"/>
    </source>
</evidence>
<accession>A0A8S1XMB2</accession>
<organism evidence="2 3">
    <name type="scientific">Paramecium octaurelia</name>
    <dbReference type="NCBI Taxonomy" id="43137"/>
    <lineage>
        <taxon>Eukaryota</taxon>
        <taxon>Sar</taxon>
        <taxon>Alveolata</taxon>
        <taxon>Ciliophora</taxon>
        <taxon>Intramacronucleata</taxon>
        <taxon>Oligohymenophorea</taxon>
        <taxon>Peniculida</taxon>
        <taxon>Parameciidae</taxon>
        <taxon>Paramecium</taxon>
    </lineage>
</organism>
<proteinExistence type="predicted"/>
<sequence length="135" mass="15370">MDIQFGFLFSSLYTKTTLISSQHLFISQPIPYLNITHLILLRLIIYQIIHSQVDLVTLLASDQKKVFGKQQNKGIWVSSNKQNESSNTDKVQTKRLGNHPSNRQNESSKIVGIPPKFPGQQPKKEMSIAFSSRRS</sequence>
<keyword evidence="3" id="KW-1185">Reference proteome</keyword>
<gene>
    <name evidence="2" type="ORF">POCTA_138.1.T1260002</name>
</gene>
<reference evidence="2" key="1">
    <citation type="submission" date="2021-01" db="EMBL/GenBank/DDBJ databases">
        <authorList>
            <consortium name="Genoscope - CEA"/>
            <person name="William W."/>
        </authorList>
    </citation>
    <scope>NUCLEOTIDE SEQUENCE</scope>
</reference>
<evidence type="ECO:0000313" key="2">
    <source>
        <dbReference type="EMBL" id="CAD8201987.1"/>
    </source>
</evidence>
<protein>
    <submittedName>
        <fullName evidence="2">Uncharacterized protein</fullName>
    </submittedName>
</protein>
<dbReference type="Proteomes" id="UP000683925">
    <property type="component" value="Unassembled WGS sequence"/>
</dbReference>
<dbReference type="EMBL" id="CAJJDP010000126">
    <property type="protein sequence ID" value="CAD8201987.1"/>
    <property type="molecule type" value="Genomic_DNA"/>
</dbReference>
<evidence type="ECO:0000256" key="1">
    <source>
        <dbReference type="SAM" id="MobiDB-lite"/>
    </source>
</evidence>
<feature type="compositionally biased region" description="Polar residues" evidence="1">
    <location>
        <begin position="99"/>
        <end position="108"/>
    </location>
</feature>
<dbReference type="AlphaFoldDB" id="A0A8S1XMB2"/>
<name>A0A8S1XMB2_PAROT</name>
<feature type="compositionally biased region" description="Polar residues" evidence="1">
    <location>
        <begin position="77"/>
        <end position="90"/>
    </location>
</feature>
<comment type="caution">
    <text evidence="2">The sequence shown here is derived from an EMBL/GenBank/DDBJ whole genome shotgun (WGS) entry which is preliminary data.</text>
</comment>
<feature type="region of interest" description="Disordered" evidence="1">
    <location>
        <begin position="77"/>
        <end position="135"/>
    </location>
</feature>